<feature type="compositionally biased region" description="Basic residues" evidence="1">
    <location>
        <begin position="329"/>
        <end position="340"/>
    </location>
</feature>
<feature type="compositionally biased region" description="Polar residues" evidence="1">
    <location>
        <begin position="290"/>
        <end position="306"/>
    </location>
</feature>
<keyword evidence="4" id="KW-1185">Reference proteome</keyword>
<feature type="region of interest" description="Disordered" evidence="1">
    <location>
        <begin position="272"/>
        <end position="340"/>
    </location>
</feature>
<dbReference type="SUPFAM" id="SSF53474">
    <property type="entry name" value="alpha/beta-Hydrolases"/>
    <property type="match status" value="1"/>
</dbReference>
<evidence type="ECO:0000259" key="2">
    <source>
        <dbReference type="Pfam" id="PF00561"/>
    </source>
</evidence>
<name>A0A6I3L5X7_9NOCA</name>
<sequence>MPIAEIGGVPIAYSDTGNPPGHEDPQAIVFGHGLLFGGWMFGPQIEALRGRYRCITIDWRGQGETPPTAGGYDMDTLAADAAGLIHHLGVAPVHWVGLSMGGFVGQRLAARQPDLLRSLTLLDTSARQEDPAKIGEYKRLALAVRLFGFRAIQTLVEPHMFGPAFRSDPASGPVIREWSGRLRRLRRTAVHAAVLGVADRASVLDEIPAITVPTLVAVGADDQATPPDRAREITALIPEARLEIIDTCGHTSTIEQPDVVATLLARFLHQATSSNENPPTAPEEHRADVGSSTNTGSPVPRSSVSPQGREEITGAGENQTLDSATRTRLTARHNRGRPAQ</sequence>
<feature type="compositionally biased region" description="Polar residues" evidence="1">
    <location>
        <begin position="316"/>
        <end position="328"/>
    </location>
</feature>
<dbReference type="PRINTS" id="PR00111">
    <property type="entry name" value="ABHYDROLASE"/>
</dbReference>
<dbReference type="GO" id="GO:0016787">
    <property type="term" value="F:hydrolase activity"/>
    <property type="evidence" value="ECO:0007669"/>
    <property type="project" value="UniProtKB-KW"/>
</dbReference>
<comment type="caution">
    <text evidence="3">The sequence shown here is derived from an EMBL/GenBank/DDBJ whole genome shotgun (WGS) entry which is preliminary data.</text>
</comment>
<gene>
    <name evidence="3" type="ORF">GLP40_24235</name>
</gene>
<reference evidence="3 4" key="1">
    <citation type="submission" date="2019-11" db="EMBL/GenBank/DDBJ databases">
        <title>Nocardia sp. nov. CT2-14 isolated from soil.</title>
        <authorList>
            <person name="Kanchanasin P."/>
            <person name="Tanasupawat S."/>
            <person name="Yuki M."/>
            <person name="Kudo T."/>
        </authorList>
    </citation>
    <scope>NUCLEOTIDE SEQUENCE [LARGE SCALE GENOMIC DNA]</scope>
    <source>
        <strain evidence="3 4">CT2-14</strain>
    </source>
</reference>
<dbReference type="InterPro" id="IPR050266">
    <property type="entry name" value="AB_hydrolase_sf"/>
</dbReference>
<keyword evidence="3" id="KW-0378">Hydrolase</keyword>
<dbReference type="Gene3D" id="3.40.50.1820">
    <property type="entry name" value="alpha/beta hydrolase"/>
    <property type="match status" value="1"/>
</dbReference>
<dbReference type="PANTHER" id="PTHR43798">
    <property type="entry name" value="MONOACYLGLYCEROL LIPASE"/>
    <property type="match status" value="1"/>
</dbReference>
<dbReference type="PANTHER" id="PTHR43798:SF29">
    <property type="entry name" value="AB HYDROLASE-1 DOMAIN-CONTAINING PROTEIN"/>
    <property type="match status" value="1"/>
</dbReference>
<evidence type="ECO:0000256" key="1">
    <source>
        <dbReference type="SAM" id="MobiDB-lite"/>
    </source>
</evidence>
<dbReference type="Pfam" id="PF00561">
    <property type="entry name" value="Abhydrolase_1"/>
    <property type="match status" value="1"/>
</dbReference>
<dbReference type="RefSeq" id="WP_154790274.1">
    <property type="nucleotide sequence ID" value="NZ_WMBB01000011.1"/>
</dbReference>
<proteinExistence type="predicted"/>
<feature type="domain" description="AB hydrolase-1" evidence="2">
    <location>
        <begin position="27"/>
        <end position="256"/>
    </location>
</feature>
<dbReference type="EMBL" id="WMBB01000011">
    <property type="protein sequence ID" value="MTE15866.1"/>
    <property type="molecule type" value="Genomic_DNA"/>
</dbReference>
<protein>
    <submittedName>
        <fullName evidence="3">Alpha/beta fold hydrolase</fullName>
    </submittedName>
</protein>
<dbReference type="Proteomes" id="UP000432464">
    <property type="component" value="Unassembled WGS sequence"/>
</dbReference>
<organism evidence="3 4">
    <name type="scientific">Nocardia aurantiaca</name>
    <dbReference type="NCBI Taxonomy" id="2675850"/>
    <lineage>
        <taxon>Bacteria</taxon>
        <taxon>Bacillati</taxon>
        <taxon>Actinomycetota</taxon>
        <taxon>Actinomycetes</taxon>
        <taxon>Mycobacteriales</taxon>
        <taxon>Nocardiaceae</taxon>
        <taxon>Nocardia</taxon>
    </lineage>
</organism>
<dbReference type="AlphaFoldDB" id="A0A6I3L5X7"/>
<evidence type="ECO:0000313" key="3">
    <source>
        <dbReference type="EMBL" id="MTE15866.1"/>
    </source>
</evidence>
<dbReference type="InterPro" id="IPR029058">
    <property type="entry name" value="AB_hydrolase_fold"/>
</dbReference>
<accession>A0A6I3L5X7</accession>
<dbReference type="InterPro" id="IPR000073">
    <property type="entry name" value="AB_hydrolase_1"/>
</dbReference>
<evidence type="ECO:0000313" key="4">
    <source>
        <dbReference type="Proteomes" id="UP000432464"/>
    </source>
</evidence>